<dbReference type="InParanoid" id="A0A3N4LSA4"/>
<keyword evidence="5" id="KW-1185">Reference proteome</keyword>
<evidence type="ECO:0000256" key="1">
    <source>
        <dbReference type="RuleBase" id="RU367073"/>
    </source>
</evidence>
<dbReference type="Proteomes" id="UP000267821">
    <property type="component" value="Unassembled WGS sequence"/>
</dbReference>
<keyword evidence="1" id="KW-0862">Zinc</keyword>
<protein>
    <recommendedName>
        <fullName evidence="1">Endoplasmic reticulum junction formation protein lunapark</fullName>
    </recommendedName>
</protein>
<feature type="region of interest" description="Disordered" evidence="2">
    <location>
        <begin position="409"/>
        <end position="492"/>
    </location>
</feature>
<keyword evidence="1" id="KW-0863">Zinc-finger</keyword>
<evidence type="ECO:0000256" key="2">
    <source>
        <dbReference type="SAM" id="MobiDB-lite"/>
    </source>
</evidence>
<feature type="compositionally biased region" description="Low complexity" evidence="2">
    <location>
        <begin position="239"/>
        <end position="256"/>
    </location>
</feature>
<comment type="subcellular location">
    <subcellularLocation>
        <location evidence="1">Endoplasmic reticulum membrane</location>
        <topology evidence="1">Multi-pass membrane protein</topology>
    </subcellularLocation>
</comment>
<reference evidence="4 5" key="1">
    <citation type="journal article" date="2018" name="Nat. Ecol. Evol.">
        <title>Pezizomycetes genomes reveal the molecular basis of ectomycorrhizal truffle lifestyle.</title>
        <authorList>
            <person name="Murat C."/>
            <person name="Payen T."/>
            <person name="Noel B."/>
            <person name="Kuo A."/>
            <person name="Morin E."/>
            <person name="Chen J."/>
            <person name="Kohler A."/>
            <person name="Krizsan K."/>
            <person name="Balestrini R."/>
            <person name="Da Silva C."/>
            <person name="Montanini B."/>
            <person name="Hainaut M."/>
            <person name="Levati E."/>
            <person name="Barry K.W."/>
            <person name="Belfiori B."/>
            <person name="Cichocki N."/>
            <person name="Clum A."/>
            <person name="Dockter R.B."/>
            <person name="Fauchery L."/>
            <person name="Guy J."/>
            <person name="Iotti M."/>
            <person name="Le Tacon F."/>
            <person name="Lindquist E.A."/>
            <person name="Lipzen A."/>
            <person name="Malagnac F."/>
            <person name="Mello A."/>
            <person name="Molinier V."/>
            <person name="Miyauchi S."/>
            <person name="Poulain J."/>
            <person name="Riccioni C."/>
            <person name="Rubini A."/>
            <person name="Sitrit Y."/>
            <person name="Splivallo R."/>
            <person name="Traeger S."/>
            <person name="Wang M."/>
            <person name="Zifcakova L."/>
            <person name="Wipf D."/>
            <person name="Zambonelli A."/>
            <person name="Paolocci F."/>
            <person name="Nowrousian M."/>
            <person name="Ottonello S."/>
            <person name="Baldrian P."/>
            <person name="Spatafora J.W."/>
            <person name="Henrissat B."/>
            <person name="Nagy L.G."/>
            <person name="Aury J.M."/>
            <person name="Wincker P."/>
            <person name="Grigoriev I.V."/>
            <person name="Bonfante P."/>
            <person name="Martin F.M."/>
        </authorList>
    </citation>
    <scope>NUCLEOTIDE SEQUENCE [LARGE SCALE GENOMIC DNA]</scope>
    <source>
        <strain evidence="4 5">ATCC MYA-4762</strain>
    </source>
</reference>
<feature type="compositionally biased region" description="Polar residues" evidence="2">
    <location>
        <begin position="427"/>
        <end position="436"/>
    </location>
</feature>
<dbReference type="AlphaFoldDB" id="A0A3N4LSA4"/>
<comment type="caution">
    <text evidence="1">Lacks conserved residue(s) required for the propagation of feature annotation.</text>
</comment>
<feature type="region of interest" description="Disordered" evidence="2">
    <location>
        <begin position="370"/>
        <end position="391"/>
    </location>
</feature>
<comment type="domain">
    <text evidence="1">The C4-type zinc finger motif is necessary both for its ER three-way tubular junction localization and formation.</text>
</comment>
<comment type="function">
    <text evidence="1">Plays a role in determining ER morphology.</text>
</comment>
<dbReference type="EMBL" id="ML121546">
    <property type="protein sequence ID" value="RPB23511.1"/>
    <property type="molecule type" value="Genomic_DNA"/>
</dbReference>
<keyword evidence="1" id="KW-1133">Transmembrane helix</keyword>
<evidence type="ECO:0000259" key="3">
    <source>
        <dbReference type="Pfam" id="PF10058"/>
    </source>
</evidence>
<feature type="region of interest" description="Disordered" evidence="2">
    <location>
        <begin position="143"/>
        <end position="283"/>
    </location>
</feature>
<gene>
    <name evidence="4" type="ORF">L211DRAFT_882549</name>
</gene>
<keyword evidence="1" id="KW-0812">Transmembrane</keyword>
<dbReference type="PANTHER" id="PTHR22166">
    <property type="entry name" value="ENDOPLASMIC RETICULUM JUNCTION FORMATION PROTEIN LUNAPARK"/>
    <property type="match status" value="1"/>
</dbReference>
<dbReference type="InterPro" id="IPR019273">
    <property type="entry name" value="Lunapark_Znf"/>
</dbReference>
<sequence>MVSFWPFGRRDDNSPDSFERILAKLTNQIQAQQSKLNSLRVQSRRYKALWTIYTIIAWMLYMVVLMLVVGWQQLGVKEISGAVGGPISIYLGRRLLVWFYDHRITSTENTLTDLTNERAETIEKLKTATKFYSTQSLLEKYGGGSEITEDDRRSVMSRKGSMAGPTGFEGMNGQQSLRMRSHPGAGQGSVRGKFPQMHITPPGQPQTSQQQQQQQQQLQGVQALHQGRSASPAGVDPLSISPSQQQVQDQLRSQQSLRPITLPGQIVPGGTGSPQPSPTRTTFSIPHPPTAPAYPPAPGAGDYLEPQTDHGSHSWYDRLLDVLIGEDETAAKARYALICNSCRMVNGLAPPGTKSLAEIGRWGCARCGTMNGKDLPKRKKGPSTVRKEGDVSEVKELIEREIAEEMLGKSVKKGSGRSRGSIRGWTKQIQELQAQQEGEEEEEEEEEEGGEEEEGKDEEKEENSDGEGDEEVKHRKMEERKMHHKGNSKGKR</sequence>
<dbReference type="InterPro" id="IPR040115">
    <property type="entry name" value="Lnp"/>
</dbReference>
<dbReference type="GO" id="GO:0098826">
    <property type="term" value="C:endoplasmic reticulum tubular network membrane"/>
    <property type="evidence" value="ECO:0007669"/>
    <property type="project" value="UniProtKB-UniRule"/>
</dbReference>
<dbReference type="OrthoDB" id="1725934at2759"/>
<dbReference type="GO" id="GO:0008270">
    <property type="term" value="F:zinc ion binding"/>
    <property type="evidence" value="ECO:0007669"/>
    <property type="project" value="UniProtKB-KW"/>
</dbReference>
<evidence type="ECO:0000313" key="4">
    <source>
        <dbReference type="EMBL" id="RPB23511.1"/>
    </source>
</evidence>
<organism evidence="4 5">
    <name type="scientific">Terfezia boudieri ATCC MYA-4762</name>
    <dbReference type="NCBI Taxonomy" id="1051890"/>
    <lineage>
        <taxon>Eukaryota</taxon>
        <taxon>Fungi</taxon>
        <taxon>Dikarya</taxon>
        <taxon>Ascomycota</taxon>
        <taxon>Pezizomycotina</taxon>
        <taxon>Pezizomycetes</taxon>
        <taxon>Pezizales</taxon>
        <taxon>Pezizaceae</taxon>
        <taxon>Terfezia</taxon>
    </lineage>
</organism>
<name>A0A3N4LSA4_9PEZI</name>
<feature type="compositionally biased region" description="Low complexity" evidence="2">
    <location>
        <begin position="205"/>
        <end position="222"/>
    </location>
</feature>
<dbReference type="Pfam" id="PF10058">
    <property type="entry name" value="Zn_ribbon_10"/>
    <property type="match status" value="1"/>
</dbReference>
<comment type="similarity">
    <text evidence="1">Belongs to the lunapark family.</text>
</comment>
<keyword evidence="1" id="KW-0479">Metal-binding</keyword>
<feature type="region of interest" description="Disordered" evidence="2">
    <location>
        <begin position="290"/>
        <end position="309"/>
    </location>
</feature>
<dbReference type="PANTHER" id="PTHR22166:SF12">
    <property type="entry name" value="ENDOPLASMIC RETICULUM JUNCTION FORMATION PROTEIN LUNAPARK"/>
    <property type="match status" value="1"/>
</dbReference>
<proteinExistence type="inferred from homology"/>
<dbReference type="GO" id="GO:0071788">
    <property type="term" value="P:endoplasmic reticulum tubular network maintenance"/>
    <property type="evidence" value="ECO:0007669"/>
    <property type="project" value="UniProtKB-UniRule"/>
</dbReference>
<feature type="domain" description="Lunapark zinc ribbon" evidence="3">
    <location>
        <begin position="315"/>
        <end position="371"/>
    </location>
</feature>
<dbReference type="STRING" id="1051890.A0A3N4LSA4"/>
<feature type="transmembrane region" description="Helical" evidence="1">
    <location>
        <begin position="48"/>
        <end position="71"/>
    </location>
</feature>
<feature type="compositionally biased region" description="Acidic residues" evidence="2">
    <location>
        <begin position="437"/>
        <end position="470"/>
    </location>
</feature>
<keyword evidence="1" id="KW-0472">Membrane</keyword>
<evidence type="ECO:0000313" key="5">
    <source>
        <dbReference type="Proteomes" id="UP000267821"/>
    </source>
</evidence>
<feature type="compositionally biased region" description="Basic and acidic residues" evidence="2">
    <location>
        <begin position="471"/>
        <end position="481"/>
    </location>
</feature>
<keyword evidence="1" id="KW-0256">Endoplasmic reticulum</keyword>
<dbReference type="GO" id="GO:1903373">
    <property type="term" value="P:positive regulation of endoplasmic reticulum tubular network organization"/>
    <property type="evidence" value="ECO:0007669"/>
    <property type="project" value="UniProtKB-UniRule"/>
</dbReference>
<accession>A0A3N4LSA4</accession>
<feature type="compositionally biased region" description="Basic residues" evidence="2">
    <location>
        <begin position="482"/>
        <end position="492"/>
    </location>
</feature>